<sequence>MQVLWPQTNTLWGRVQDYIQLTKPRIILLLLITTTGAVWLASQGEPDMDILLTTLVTGTWAAGSANTINCLYDRDIDQIMVRTQRRPIPAGRIRPGQALGFAVVLAVAAFGLQTWRVNVLSALLEWAGILVYVLVYTHWLKRSSPQNIVIGGAAGAIPPLVGWAAVTGELSACAWILFAIIFIWTPPHFWALALMIREDYAQVGVPMLPVVAGSEQTAQQILLYTLLLIPTSLLLVYPCGVVGGLYALMALTLGGIFLYKVFQLFAQPEEVKLARSVFKYSIIYLMLLSLGMGLDRWPLMHTWQNVLVQKAVHWWG</sequence>
<reference evidence="15 16" key="1">
    <citation type="submission" date="2016-10" db="EMBL/GenBank/DDBJ databases">
        <title>Description of Gloeomargarita lithophora gen. nov., sp. nov., a thylakoid-bearing basal-branching cyanobacterium with intracellular carbonates, and proposal for Gloeomargaritales ord. nov.</title>
        <authorList>
            <person name="Moreira D."/>
            <person name="Tavera R."/>
            <person name="Benzerara K."/>
            <person name="Skouri-Panet F."/>
            <person name="Couradeau E."/>
            <person name="Gerard E."/>
            <person name="Loussert C."/>
            <person name="Novelo E."/>
            <person name="Zivanovic Y."/>
            <person name="Lopez-Garcia P."/>
        </authorList>
    </citation>
    <scope>NUCLEOTIDE SEQUENCE [LARGE SCALE GENOMIC DNA]</scope>
    <source>
        <strain evidence="15 16">D10</strain>
    </source>
</reference>
<evidence type="ECO:0000256" key="7">
    <source>
        <dbReference type="ARBA" id="ARBA00022989"/>
    </source>
</evidence>
<evidence type="ECO:0000256" key="3">
    <source>
        <dbReference type="ARBA" id="ARBA00012292"/>
    </source>
</evidence>
<dbReference type="GO" id="GO:0008495">
    <property type="term" value="F:protoheme IX farnesyltransferase activity"/>
    <property type="evidence" value="ECO:0007669"/>
    <property type="project" value="UniProtKB-UniRule"/>
</dbReference>
<comment type="pathway">
    <text evidence="2 14">Porphyrin-containing compound metabolism; heme O biosynthesis; heme O from protoheme: step 1/1.</text>
</comment>
<comment type="function">
    <text evidence="14">Converts heme B (protoheme IX) to heme O by substitution of the vinyl group on carbon 2 of heme B porphyrin ring with a hydroxyethyl farnesyl side group.</text>
</comment>
<comment type="subcellular location">
    <subcellularLocation>
        <location evidence="1 14">Cell membrane</location>
        <topology evidence="1 14">Multi-pass membrane protein</topology>
    </subcellularLocation>
</comment>
<evidence type="ECO:0000256" key="4">
    <source>
        <dbReference type="ARBA" id="ARBA00022475"/>
    </source>
</evidence>
<dbReference type="EMBL" id="CP017675">
    <property type="protein sequence ID" value="APB33944.1"/>
    <property type="molecule type" value="Genomic_DNA"/>
</dbReference>
<evidence type="ECO:0000313" key="16">
    <source>
        <dbReference type="Proteomes" id="UP000180235"/>
    </source>
</evidence>
<keyword evidence="4 14" id="KW-1003">Cell membrane</keyword>
<keyword evidence="16" id="KW-1185">Reference proteome</keyword>
<name>A0A1J0ADF4_9CYAN</name>
<evidence type="ECO:0000256" key="6">
    <source>
        <dbReference type="ARBA" id="ARBA00022692"/>
    </source>
</evidence>
<comment type="catalytic activity">
    <reaction evidence="13 14">
        <text>heme b + (2E,6E)-farnesyl diphosphate + H2O = Fe(II)-heme o + diphosphate</text>
        <dbReference type="Rhea" id="RHEA:28070"/>
        <dbReference type="ChEBI" id="CHEBI:15377"/>
        <dbReference type="ChEBI" id="CHEBI:33019"/>
        <dbReference type="ChEBI" id="CHEBI:60344"/>
        <dbReference type="ChEBI" id="CHEBI:60530"/>
        <dbReference type="ChEBI" id="CHEBI:175763"/>
        <dbReference type="EC" id="2.5.1.141"/>
    </reaction>
</comment>
<dbReference type="PANTHER" id="PTHR43448:SF7">
    <property type="entry name" value="4-HYDROXYBENZOATE SOLANESYLTRANSFERASE"/>
    <property type="match status" value="1"/>
</dbReference>
<evidence type="ECO:0000256" key="12">
    <source>
        <dbReference type="ARBA" id="ARBA00042475"/>
    </source>
</evidence>
<feature type="transmembrane region" description="Helical" evidence="14">
    <location>
        <begin position="26"/>
        <end position="44"/>
    </location>
</feature>
<evidence type="ECO:0000256" key="13">
    <source>
        <dbReference type="ARBA" id="ARBA00047690"/>
    </source>
</evidence>
<dbReference type="EC" id="2.5.1.141" evidence="3 14"/>
<feature type="transmembrane region" description="Helical" evidence="14">
    <location>
        <begin position="172"/>
        <end position="196"/>
    </location>
</feature>
<dbReference type="InterPro" id="IPR006369">
    <property type="entry name" value="Protohaem_IX_farnesylTrfase"/>
</dbReference>
<evidence type="ECO:0000256" key="9">
    <source>
        <dbReference type="ARBA" id="ARBA00023136"/>
    </source>
</evidence>
<dbReference type="KEGG" id="glt:GlitD10_1620"/>
<dbReference type="NCBIfam" id="NF003349">
    <property type="entry name" value="PRK04375.1-2"/>
    <property type="match status" value="1"/>
</dbReference>
<feature type="transmembrane region" description="Helical" evidence="14">
    <location>
        <begin position="148"/>
        <end position="166"/>
    </location>
</feature>
<protein>
    <recommendedName>
        <fullName evidence="11 14">Protoheme IX farnesyltransferase</fullName>
        <ecNumber evidence="3 14">2.5.1.141</ecNumber>
    </recommendedName>
    <alternativeName>
        <fullName evidence="12 14">Heme B farnesyltransferase</fullName>
    </alternativeName>
    <alternativeName>
        <fullName evidence="10 14">Heme O synthase</fullName>
    </alternativeName>
</protein>
<feature type="transmembrane region" description="Helical" evidence="14">
    <location>
        <begin position="277"/>
        <end position="294"/>
    </location>
</feature>
<gene>
    <name evidence="15" type="primary">cyoE</name>
    <name evidence="14" type="synonym">ctaB</name>
    <name evidence="15" type="ORF">GlitD10_1620</name>
</gene>
<comment type="similarity">
    <text evidence="14">Belongs to the UbiA prenyltransferase family. Protoheme IX farnesyltransferase subfamily.</text>
</comment>
<dbReference type="GO" id="GO:0005886">
    <property type="term" value="C:plasma membrane"/>
    <property type="evidence" value="ECO:0007669"/>
    <property type="project" value="UniProtKB-SubCell"/>
</dbReference>
<dbReference type="HAMAP" id="MF_00154">
    <property type="entry name" value="CyoE_CtaB"/>
    <property type="match status" value="1"/>
</dbReference>
<dbReference type="InterPro" id="IPR044878">
    <property type="entry name" value="UbiA_sf"/>
</dbReference>
<organism evidence="15 16">
    <name type="scientific">Gloeomargarita lithophora Alchichica-D10</name>
    <dbReference type="NCBI Taxonomy" id="1188229"/>
    <lineage>
        <taxon>Bacteria</taxon>
        <taxon>Bacillati</taxon>
        <taxon>Cyanobacteriota</taxon>
        <taxon>Cyanophyceae</taxon>
        <taxon>Gloeomargaritales</taxon>
        <taxon>Gloeomargaritaceae</taxon>
        <taxon>Gloeomargarita</taxon>
    </lineage>
</organism>
<dbReference type="Gene3D" id="1.10.357.140">
    <property type="entry name" value="UbiA prenyltransferase"/>
    <property type="match status" value="1"/>
</dbReference>
<feature type="transmembrane region" description="Helical" evidence="14">
    <location>
        <begin position="217"/>
        <end position="237"/>
    </location>
</feature>
<keyword evidence="9 14" id="KW-0472">Membrane</keyword>
<evidence type="ECO:0000256" key="14">
    <source>
        <dbReference type="HAMAP-Rule" id="MF_00154"/>
    </source>
</evidence>
<feature type="transmembrane region" description="Helical" evidence="14">
    <location>
        <begin position="93"/>
        <end position="112"/>
    </location>
</feature>
<dbReference type="NCBIfam" id="TIGR01473">
    <property type="entry name" value="cyoE_ctaB"/>
    <property type="match status" value="1"/>
</dbReference>
<feature type="transmembrane region" description="Helical" evidence="14">
    <location>
        <begin position="118"/>
        <end position="136"/>
    </location>
</feature>
<evidence type="ECO:0000256" key="5">
    <source>
        <dbReference type="ARBA" id="ARBA00022679"/>
    </source>
</evidence>
<dbReference type="PROSITE" id="PS00943">
    <property type="entry name" value="UBIA"/>
    <property type="match status" value="1"/>
</dbReference>
<keyword evidence="6 14" id="KW-0812">Transmembrane</keyword>
<feature type="transmembrane region" description="Helical" evidence="14">
    <location>
        <begin position="243"/>
        <end position="265"/>
    </location>
</feature>
<evidence type="ECO:0000313" key="15">
    <source>
        <dbReference type="EMBL" id="APB33944.1"/>
    </source>
</evidence>
<accession>A0A1J0ADF4</accession>
<dbReference type="UniPathway" id="UPA00834">
    <property type="reaction ID" value="UER00712"/>
</dbReference>
<evidence type="ECO:0000256" key="10">
    <source>
        <dbReference type="ARBA" id="ARBA00030253"/>
    </source>
</evidence>
<dbReference type="STRING" id="1188229.GlitD10_1620"/>
<keyword evidence="7 14" id="KW-1133">Transmembrane helix</keyword>
<dbReference type="PANTHER" id="PTHR43448">
    <property type="entry name" value="PROTOHEME IX FARNESYLTRANSFERASE, MITOCHONDRIAL"/>
    <property type="match status" value="1"/>
</dbReference>
<comment type="miscellaneous">
    <text evidence="14">Carbon 2 of the heme B porphyrin ring is defined according to the Fischer nomenclature.</text>
</comment>
<dbReference type="GO" id="GO:0048034">
    <property type="term" value="P:heme O biosynthetic process"/>
    <property type="evidence" value="ECO:0007669"/>
    <property type="project" value="UniProtKB-UniRule"/>
</dbReference>
<evidence type="ECO:0000256" key="2">
    <source>
        <dbReference type="ARBA" id="ARBA00004919"/>
    </source>
</evidence>
<keyword evidence="8 14" id="KW-0350">Heme biosynthesis</keyword>
<evidence type="ECO:0000256" key="8">
    <source>
        <dbReference type="ARBA" id="ARBA00023133"/>
    </source>
</evidence>
<dbReference type="Proteomes" id="UP000180235">
    <property type="component" value="Chromosome"/>
</dbReference>
<evidence type="ECO:0000256" key="11">
    <source>
        <dbReference type="ARBA" id="ARBA00040810"/>
    </source>
</evidence>
<dbReference type="InterPro" id="IPR000537">
    <property type="entry name" value="UbiA_prenyltransferase"/>
</dbReference>
<evidence type="ECO:0000256" key="1">
    <source>
        <dbReference type="ARBA" id="ARBA00004651"/>
    </source>
</evidence>
<dbReference type="OrthoDB" id="9814417at2"/>
<dbReference type="CDD" id="cd13957">
    <property type="entry name" value="PT_UbiA_Cox10"/>
    <property type="match status" value="1"/>
</dbReference>
<keyword evidence="5 14" id="KW-0808">Transferase</keyword>
<proteinExistence type="inferred from homology"/>
<dbReference type="RefSeq" id="WP_071454457.1">
    <property type="nucleotide sequence ID" value="NZ_CP017675.1"/>
</dbReference>
<dbReference type="Pfam" id="PF01040">
    <property type="entry name" value="UbiA"/>
    <property type="match status" value="1"/>
</dbReference>
<dbReference type="AlphaFoldDB" id="A0A1J0ADF4"/>
<dbReference type="FunFam" id="1.10.357.140:FF:000001">
    <property type="entry name" value="Protoheme IX farnesyltransferase"/>
    <property type="match status" value="1"/>
</dbReference>
<dbReference type="InterPro" id="IPR030470">
    <property type="entry name" value="UbiA_prenylTrfase_CS"/>
</dbReference>
<feature type="transmembrane region" description="Helical" evidence="14">
    <location>
        <begin position="50"/>
        <end position="72"/>
    </location>
</feature>